<dbReference type="AlphaFoldDB" id="A0A974XD56"/>
<evidence type="ECO:0000313" key="3">
    <source>
        <dbReference type="Proteomes" id="UP000663499"/>
    </source>
</evidence>
<accession>A0A974XD56</accession>
<dbReference type="InterPro" id="IPR000257">
    <property type="entry name" value="Uroporphyrinogen_deCOase"/>
</dbReference>
<dbReference type="Proteomes" id="UP000663499">
    <property type="component" value="Chromosome"/>
</dbReference>
<organism evidence="2 3">
    <name type="scientific">Alkalibacter rhizosphaerae</name>
    <dbReference type="NCBI Taxonomy" id="2815577"/>
    <lineage>
        <taxon>Bacteria</taxon>
        <taxon>Bacillati</taxon>
        <taxon>Bacillota</taxon>
        <taxon>Clostridia</taxon>
        <taxon>Eubacteriales</taxon>
        <taxon>Eubacteriaceae</taxon>
        <taxon>Alkalibacter</taxon>
    </lineage>
</organism>
<dbReference type="PANTHER" id="PTHR47099:SF1">
    <property type="entry name" value="METHYLCOBAMIDE:COM METHYLTRANSFERASE MTBA"/>
    <property type="match status" value="1"/>
</dbReference>
<dbReference type="RefSeq" id="WP_207299004.1">
    <property type="nucleotide sequence ID" value="NZ_CP071444.1"/>
</dbReference>
<dbReference type="Gene3D" id="3.20.20.210">
    <property type="match status" value="1"/>
</dbReference>
<evidence type="ECO:0000259" key="1">
    <source>
        <dbReference type="Pfam" id="PF01208"/>
    </source>
</evidence>
<dbReference type="Pfam" id="PF01208">
    <property type="entry name" value="URO-D"/>
    <property type="match status" value="1"/>
</dbReference>
<sequence>MKSTKELYNERFNRIVAAVRREIPDRVPVMPMVEEWVMHHADISLIDAFKNSAAANFEAYKITFTDVYIDAQWGNMNILPLDVMSNFGEGLYVLTDHSLQIKGSHGNLMNANEYDQFIADPVGFIINTIVPRKFPLLKGDRQEVKDRFLKSFDDFKTFLQHNGSVNKRVAEELGIPFMAKGSLYATPDIIMDYLRDFVGTMGDIKRHPDKFYAACDSLFDYTIRMLTSSYTTPEDNHWIFSPLHLPTYLKPKDFEKFYFPFLYKMIDELCVKRGYNQMIFMENLWEPYYEILSDLPKTDKLVGLIEKGDLKKAKDSIGNKMCIMGGMPVDLLARGSVKDCIDRAKWCLDELAPGGGYIFSTDSVIMSHGDAKAENLIAVCDYVHKNGVY</sequence>
<dbReference type="PANTHER" id="PTHR47099">
    <property type="entry name" value="METHYLCOBAMIDE:COM METHYLTRANSFERASE MTBA"/>
    <property type="match status" value="1"/>
</dbReference>
<protein>
    <recommendedName>
        <fullName evidence="1">Uroporphyrinogen decarboxylase (URO-D) domain-containing protein</fullName>
    </recommendedName>
</protein>
<dbReference type="SUPFAM" id="SSF51726">
    <property type="entry name" value="UROD/MetE-like"/>
    <property type="match status" value="1"/>
</dbReference>
<dbReference type="EMBL" id="CP071444">
    <property type="protein sequence ID" value="QSX07662.1"/>
    <property type="molecule type" value="Genomic_DNA"/>
</dbReference>
<dbReference type="InterPro" id="IPR038071">
    <property type="entry name" value="UROD/MetE-like_sf"/>
</dbReference>
<name>A0A974XD56_9FIRM</name>
<dbReference type="KEGG" id="alka:J0B03_07415"/>
<keyword evidence="3" id="KW-1185">Reference proteome</keyword>
<gene>
    <name evidence="2" type="ORF">J0B03_07415</name>
</gene>
<evidence type="ECO:0000313" key="2">
    <source>
        <dbReference type="EMBL" id="QSX07662.1"/>
    </source>
</evidence>
<reference evidence="2" key="1">
    <citation type="submission" date="2021-03" db="EMBL/GenBank/DDBJ databases">
        <title>Alkalibacter marinus sp. nov., isolated from tidal flat sediment.</title>
        <authorList>
            <person name="Namirimu T."/>
            <person name="Yang J.-A."/>
            <person name="Yang S.-H."/>
            <person name="Kim Y.-J."/>
            <person name="Kwon K.K."/>
        </authorList>
    </citation>
    <scope>NUCLEOTIDE SEQUENCE</scope>
    <source>
        <strain evidence="2">ES005</strain>
    </source>
</reference>
<proteinExistence type="predicted"/>
<dbReference type="InterPro" id="IPR052024">
    <property type="entry name" value="Methanogen_methyltrans"/>
</dbReference>
<feature type="domain" description="Uroporphyrinogen decarboxylase (URO-D)" evidence="1">
    <location>
        <begin position="191"/>
        <end position="385"/>
    </location>
</feature>
<dbReference type="GO" id="GO:0006779">
    <property type="term" value="P:porphyrin-containing compound biosynthetic process"/>
    <property type="evidence" value="ECO:0007669"/>
    <property type="project" value="InterPro"/>
</dbReference>
<dbReference type="GO" id="GO:0004853">
    <property type="term" value="F:uroporphyrinogen decarboxylase activity"/>
    <property type="evidence" value="ECO:0007669"/>
    <property type="project" value="InterPro"/>
</dbReference>